<protein>
    <recommendedName>
        <fullName evidence="7">PKD domain-containing protein</fullName>
    </recommendedName>
</protein>
<evidence type="ECO:0000313" key="5">
    <source>
        <dbReference type="EMBL" id="NYG57712.1"/>
    </source>
</evidence>
<keyword evidence="6" id="KW-1185">Reference proteome</keyword>
<dbReference type="Pfam" id="PF01345">
    <property type="entry name" value="DUF11"/>
    <property type="match status" value="1"/>
</dbReference>
<dbReference type="RefSeq" id="WP_179500947.1">
    <property type="nucleotide sequence ID" value="NZ_JACCAA010000001.1"/>
</dbReference>
<organism evidence="5 6">
    <name type="scientific">Nocardioides daedukensis</name>
    <dbReference type="NCBI Taxonomy" id="634462"/>
    <lineage>
        <taxon>Bacteria</taxon>
        <taxon>Bacillati</taxon>
        <taxon>Actinomycetota</taxon>
        <taxon>Actinomycetes</taxon>
        <taxon>Propionibacteriales</taxon>
        <taxon>Nocardioidaceae</taxon>
        <taxon>Nocardioides</taxon>
    </lineage>
</organism>
<accession>A0A7Y9RW24</accession>
<evidence type="ECO:0008006" key="7">
    <source>
        <dbReference type="Google" id="ProtNLM"/>
    </source>
</evidence>
<comment type="caution">
    <text evidence="5">The sequence shown here is derived from an EMBL/GenBank/DDBJ whole genome shotgun (WGS) entry which is preliminary data.</text>
</comment>
<evidence type="ECO:0000259" key="4">
    <source>
        <dbReference type="Pfam" id="PF01345"/>
    </source>
</evidence>
<gene>
    <name evidence="5" type="ORF">BJ980_000635</name>
</gene>
<evidence type="ECO:0000256" key="1">
    <source>
        <dbReference type="SAM" id="MobiDB-lite"/>
    </source>
</evidence>
<dbReference type="EMBL" id="JACCAA010000001">
    <property type="protein sequence ID" value="NYG57712.1"/>
    <property type="molecule type" value="Genomic_DNA"/>
</dbReference>
<feature type="chain" id="PRO_5031282806" description="PKD domain-containing protein" evidence="2">
    <location>
        <begin position="31"/>
        <end position="1073"/>
    </location>
</feature>
<dbReference type="AlphaFoldDB" id="A0A7Y9RW24"/>
<feature type="signal peptide" evidence="2">
    <location>
        <begin position="1"/>
        <end position="30"/>
    </location>
</feature>
<dbReference type="Gene3D" id="2.120.10.30">
    <property type="entry name" value="TolB, C-terminal domain"/>
    <property type="match status" value="1"/>
</dbReference>
<dbReference type="InterPro" id="IPR000601">
    <property type="entry name" value="PKD_dom"/>
</dbReference>
<dbReference type="Proteomes" id="UP000540656">
    <property type="component" value="Unassembled WGS sequence"/>
</dbReference>
<evidence type="ECO:0000259" key="3">
    <source>
        <dbReference type="Pfam" id="PF00801"/>
    </source>
</evidence>
<dbReference type="InterPro" id="IPR001434">
    <property type="entry name" value="OmcB-like_DUF11"/>
</dbReference>
<evidence type="ECO:0000256" key="2">
    <source>
        <dbReference type="SAM" id="SignalP"/>
    </source>
</evidence>
<name>A0A7Y9RW24_9ACTN</name>
<dbReference type="SUPFAM" id="SSF82171">
    <property type="entry name" value="DPP6 N-terminal domain-like"/>
    <property type="match status" value="2"/>
</dbReference>
<feature type="compositionally biased region" description="Low complexity" evidence="1">
    <location>
        <begin position="794"/>
        <end position="809"/>
    </location>
</feature>
<sequence length="1073" mass="112886">MISALALRRSAVAAVCAAALAVPLHLSASAEDDTAVALPAPGSLARFVSAGYNNDLSVEGYNGYYTTNPDGSEPAHLIKQRPFTDEDRASGATNASITRFAVSPDGLHVAAWVRDPEGYVVPGGTPSDSAGQPGRTGEALVLFDISGTFLRVLVENRRIDSTYHQDVHNTFEDITWLDMGHLLVAGYQTQFAGTSEEWSRGVLRQVDIATGAVGAVISIEDGTLRGKHIDRGWAGGGTVLAVAERSAFVFTPDAQMVELPKALTTDDPTHEGYNGGAVSPDGRHIAVSYAGPRDENGTRPLIDVFDRELDGSWTRRHLTVAELGRSATWVKWLPYTDYADATLLLPLDREDAHDVAAVVRVGPGVAPGDRIAEVLPKIEGPWTWQPIPVPPAGSGTADVSVALHDTTTSAGQAWTGRVRVTNRGPDRAEDLTLDVELGDEPATSLTIGDTACADGTCRIPALAVGEQVDVFVSDRFAATGVVPLSASVTTSSLDWNPGNSTAATGVRITTQAHAHAAAGRVVYQERNGGTIVVSNPDGTGRKVLATPPADGSISLMEVHGNTGLVLWRNDDTFEYTLVGVDGNPVRSFTLGASSGLAVALSPDARTAYFVQAVDAGGDGGHDDRFRLVEQRLDVANAAPRVRREMTGALPKGLRVSPDGTRLAYLVQPVGDYIRSIGIVDLDFARPPRTVGLTGHGDVRPNNVPAWSPDSGRVAVAVGDFSPFDPAGKVLAAALDGSVETMSTTTEALWVSDWSPDGDKVILNDLDRSATLDVATGTVTPLIQRPAWWSGQALSTSPSPSPTVSATTSPSPTPSPTDSPTVSPNPTTSPTSTPTTTPGPDPTSSQAPDTAAPTGAFTLSPSKYVRRGRSVTLTRTRIADDRDSAADVTVRVTWGDGTTDTVTTGSTTKLTHTYQSTSRPVLRVSLSDRAGNTARVVNTALVVDGTAPKVALTVPSCGSRRGSSCTSYLDQRARWSTIRGTASDTYGSGVSSVKVRLVQQRGSRWYAYVGSRWSRQSSQTKALAAASLRTASRPSSSTWSIKAPGLTSGKMIVTFVATDRAGNARTGTYARTLR</sequence>
<dbReference type="InterPro" id="IPR011042">
    <property type="entry name" value="6-blade_b-propeller_TolB-like"/>
</dbReference>
<proteinExistence type="predicted"/>
<dbReference type="Pfam" id="PF00801">
    <property type="entry name" value="PKD"/>
    <property type="match status" value="1"/>
</dbReference>
<keyword evidence="2" id="KW-0732">Signal</keyword>
<feature type="domain" description="DUF11" evidence="4">
    <location>
        <begin position="403"/>
        <end position="504"/>
    </location>
</feature>
<feature type="compositionally biased region" description="Low complexity" evidence="1">
    <location>
        <begin position="817"/>
        <end position="844"/>
    </location>
</feature>
<evidence type="ECO:0000313" key="6">
    <source>
        <dbReference type="Proteomes" id="UP000540656"/>
    </source>
</evidence>
<feature type="region of interest" description="Disordered" evidence="1">
    <location>
        <begin position="791"/>
        <end position="862"/>
    </location>
</feature>
<feature type="domain" description="PKD" evidence="3">
    <location>
        <begin position="856"/>
        <end position="937"/>
    </location>
</feature>
<reference evidence="5 6" key="1">
    <citation type="submission" date="2020-07" db="EMBL/GenBank/DDBJ databases">
        <title>Sequencing the genomes of 1000 actinobacteria strains.</title>
        <authorList>
            <person name="Klenk H.-P."/>
        </authorList>
    </citation>
    <scope>NUCLEOTIDE SEQUENCE [LARGE SCALE GENOMIC DNA]</scope>
    <source>
        <strain evidence="5 6">DSM 23819</strain>
    </source>
</reference>